<comment type="cofactor">
    <cofactor evidence="1">
        <name>Mn(2+)</name>
        <dbReference type="ChEBI" id="CHEBI:29035"/>
    </cofactor>
</comment>
<dbReference type="GO" id="GO:0070006">
    <property type="term" value="F:metalloaminopeptidase activity"/>
    <property type="evidence" value="ECO:0007669"/>
    <property type="project" value="InterPro"/>
</dbReference>
<evidence type="ECO:0000256" key="13">
    <source>
        <dbReference type="ARBA" id="ARBA00044284"/>
    </source>
</evidence>
<evidence type="ECO:0000256" key="12">
    <source>
        <dbReference type="ARBA" id="ARBA00044252"/>
    </source>
</evidence>
<name>A0A8C5C7A7_GADMO</name>
<evidence type="ECO:0000256" key="14">
    <source>
        <dbReference type="ARBA" id="ARBA00044351"/>
    </source>
</evidence>
<keyword evidence="5" id="KW-0378">Hydrolase</keyword>
<sequence>MAARPEPTYWLGKDTLRVSAKLFAENRRRLCQGLGAAGAPPGAVVLLQGGEQKQRYCTDTDDVFRQESFFHWMFGVTEADCFGAVELKTGKSLLFVPKLPESYATWMGVIHSKEHFREKYAVDEVHYTCDITDTLTSMNPGVLLTLRGLNTDSGSICREASFDGISGFEVNNTILHPVIVEWGNNSSVLHYGHASAPNDKTIQDGDMCLFDMGGEYYCYASDITCSFPANGKFTKDQRDIYEAVLKASRAVLEAIKPGVKWADMHLLADRTHLEELLKLGILKGNVEDMMGVRLGAVFMPHGLGHLLGCDVHDVGGYPEGVDRVDQPGLKSLRMGRLVQERMVLTVEPGIYFINHLLDQALADPAQSCFFDSQVLARFRGFGGVRIEDDIAVTAGGVELLTCVPRGVDEIEAFMADSGKALSPLVSGQED</sequence>
<evidence type="ECO:0000313" key="18">
    <source>
        <dbReference type="Proteomes" id="UP000694546"/>
    </source>
</evidence>
<accession>A0A8C5C7A7</accession>
<dbReference type="Pfam" id="PF05195">
    <property type="entry name" value="AMP_N"/>
    <property type="match status" value="1"/>
</dbReference>
<dbReference type="Proteomes" id="UP000694546">
    <property type="component" value="Chromosome 14"/>
</dbReference>
<keyword evidence="4" id="KW-0479">Metal-binding</keyword>
<dbReference type="Ensembl" id="ENSGMOT00000071901.1">
    <property type="protein sequence ID" value="ENSGMOP00000057028.1"/>
    <property type="gene ID" value="ENSGMOG00000001155.2"/>
</dbReference>
<dbReference type="InterPro" id="IPR052433">
    <property type="entry name" value="X-Pro_dipept-like"/>
</dbReference>
<keyword evidence="18" id="KW-1185">Reference proteome</keyword>
<dbReference type="GeneTree" id="ENSGT00940000153657"/>
<evidence type="ECO:0000259" key="16">
    <source>
        <dbReference type="SMART" id="SM01011"/>
    </source>
</evidence>
<dbReference type="Gene3D" id="3.40.350.10">
    <property type="entry name" value="Creatinase/prolidase N-terminal domain"/>
    <property type="match status" value="1"/>
</dbReference>
<evidence type="ECO:0000256" key="9">
    <source>
        <dbReference type="ARBA" id="ARBA00043990"/>
    </source>
</evidence>
<dbReference type="Gene3D" id="3.90.230.10">
    <property type="entry name" value="Creatinase/methionine aminopeptidase superfamily"/>
    <property type="match status" value="1"/>
</dbReference>
<dbReference type="GO" id="GO:0030145">
    <property type="term" value="F:manganese ion binding"/>
    <property type="evidence" value="ECO:0007669"/>
    <property type="project" value="InterPro"/>
</dbReference>
<organism evidence="17 18">
    <name type="scientific">Gadus morhua</name>
    <name type="common">Atlantic cod</name>
    <dbReference type="NCBI Taxonomy" id="8049"/>
    <lineage>
        <taxon>Eukaryota</taxon>
        <taxon>Metazoa</taxon>
        <taxon>Chordata</taxon>
        <taxon>Craniata</taxon>
        <taxon>Vertebrata</taxon>
        <taxon>Euteleostomi</taxon>
        <taxon>Actinopterygii</taxon>
        <taxon>Neopterygii</taxon>
        <taxon>Teleostei</taxon>
        <taxon>Neoteleostei</taxon>
        <taxon>Acanthomorphata</taxon>
        <taxon>Zeiogadaria</taxon>
        <taxon>Gadariae</taxon>
        <taxon>Gadiformes</taxon>
        <taxon>Gadoidei</taxon>
        <taxon>Gadidae</taxon>
        <taxon>Gadus</taxon>
    </lineage>
</organism>
<reference evidence="17" key="1">
    <citation type="submission" date="2025-08" db="UniProtKB">
        <authorList>
            <consortium name="Ensembl"/>
        </authorList>
    </citation>
    <scope>IDENTIFICATION</scope>
</reference>
<evidence type="ECO:0000256" key="15">
    <source>
        <dbReference type="ARBA" id="ARBA00048994"/>
    </source>
</evidence>
<protein>
    <recommendedName>
        <fullName evidence="11">Xaa-Pro dipeptidase</fullName>
        <ecNumber evidence="10">3.4.13.9</ecNumber>
    </recommendedName>
    <alternativeName>
        <fullName evidence="14">Imidodipeptidase</fullName>
    </alternativeName>
    <alternativeName>
        <fullName evidence="12">Peptidase D</fullName>
    </alternativeName>
    <alternativeName>
        <fullName evidence="13">Proline dipeptidase</fullName>
    </alternativeName>
</protein>
<evidence type="ECO:0000256" key="8">
    <source>
        <dbReference type="ARBA" id="ARBA00023211"/>
    </source>
</evidence>
<reference evidence="17" key="2">
    <citation type="submission" date="2025-09" db="UniProtKB">
        <authorList>
            <consortium name="Ensembl"/>
        </authorList>
    </citation>
    <scope>IDENTIFICATION</scope>
</reference>
<dbReference type="CDD" id="cd01087">
    <property type="entry name" value="Prolidase"/>
    <property type="match status" value="1"/>
</dbReference>
<dbReference type="SMART" id="SM01011">
    <property type="entry name" value="AMP_N"/>
    <property type="match status" value="1"/>
</dbReference>
<evidence type="ECO:0000256" key="5">
    <source>
        <dbReference type="ARBA" id="ARBA00022801"/>
    </source>
</evidence>
<dbReference type="PANTHER" id="PTHR48480:SF2">
    <property type="entry name" value="PEPTIDASE D"/>
    <property type="match status" value="1"/>
</dbReference>
<comment type="similarity">
    <text evidence="9">Belongs to the peptidase M24B family. Eukaryotic-type prolidase subfamily.</text>
</comment>
<comment type="catalytic activity">
    <reaction evidence="15">
        <text>Xaa-L-Pro dipeptide + H2O = an L-alpha-amino acid + L-proline</text>
        <dbReference type="Rhea" id="RHEA:76407"/>
        <dbReference type="ChEBI" id="CHEBI:15377"/>
        <dbReference type="ChEBI" id="CHEBI:59869"/>
        <dbReference type="ChEBI" id="CHEBI:60039"/>
        <dbReference type="ChEBI" id="CHEBI:195196"/>
        <dbReference type="EC" id="3.4.13.9"/>
    </reaction>
</comment>
<keyword evidence="8" id="KW-0464">Manganese</keyword>
<evidence type="ECO:0000256" key="6">
    <source>
        <dbReference type="ARBA" id="ARBA00022997"/>
    </source>
</evidence>
<keyword evidence="6" id="KW-0224">Dipeptidase</keyword>
<evidence type="ECO:0000256" key="1">
    <source>
        <dbReference type="ARBA" id="ARBA00001936"/>
    </source>
</evidence>
<dbReference type="Pfam" id="PF00557">
    <property type="entry name" value="Peptidase_M24"/>
    <property type="match status" value="1"/>
</dbReference>
<dbReference type="InterPro" id="IPR036005">
    <property type="entry name" value="Creatinase/aminopeptidase-like"/>
</dbReference>
<evidence type="ECO:0000256" key="4">
    <source>
        <dbReference type="ARBA" id="ARBA00022723"/>
    </source>
</evidence>
<dbReference type="InterPro" id="IPR007865">
    <property type="entry name" value="Aminopep_P_N"/>
</dbReference>
<evidence type="ECO:0000256" key="2">
    <source>
        <dbReference type="ARBA" id="ARBA00011738"/>
    </source>
</evidence>
<gene>
    <name evidence="17" type="primary">pepd</name>
</gene>
<dbReference type="EC" id="3.4.13.9" evidence="10"/>
<evidence type="ECO:0000256" key="10">
    <source>
        <dbReference type="ARBA" id="ARBA00044051"/>
    </source>
</evidence>
<feature type="domain" description="Aminopeptidase P N-terminal" evidence="16">
    <location>
        <begin position="18"/>
        <end position="154"/>
    </location>
</feature>
<evidence type="ECO:0000313" key="17">
    <source>
        <dbReference type="Ensembl" id="ENSGMOP00000057028.1"/>
    </source>
</evidence>
<dbReference type="AlphaFoldDB" id="A0A8C5C7A7"/>
<keyword evidence="3" id="KW-0645">Protease</keyword>
<dbReference type="SUPFAM" id="SSF53092">
    <property type="entry name" value="Creatinase/prolidase N-terminal domain"/>
    <property type="match status" value="1"/>
</dbReference>
<evidence type="ECO:0000256" key="3">
    <source>
        <dbReference type="ARBA" id="ARBA00022670"/>
    </source>
</evidence>
<keyword evidence="7" id="KW-0482">Metalloprotease</keyword>
<dbReference type="InterPro" id="IPR029149">
    <property type="entry name" value="Creatin/AminoP/Spt16_N"/>
</dbReference>
<dbReference type="GO" id="GO:0006508">
    <property type="term" value="P:proteolysis"/>
    <property type="evidence" value="ECO:0007669"/>
    <property type="project" value="UniProtKB-KW"/>
</dbReference>
<dbReference type="PANTHER" id="PTHR48480">
    <property type="match status" value="1"/>
</dbReference>
<dbReference type="SUPFAM" id="SSF55920">
    <property type="entry name" value="Creatinase/aminopeptidase"/>
    <property type="match status" value="1"/>
</dbReference>
<proteinExistence type="inferred from homology"/>
<dbReference type="InterPro" id="IPR000994">
    <property type="entry name" value="Pept_M24"/>
</dbReference>
<dbReference type="GO" id="GO:0102009">
    <property type="term" value="F:proline dipeptidase activity"/>
    <property type="evidence" value="ECO:0007669"/>
    <property type="project" value="UniProtKB-EC"/>
</dbReference>
<comment type="subunit">
    <text evidence="2">Homodimer.</text>
</comment>
<evidence type="ECO:0000256" key="7">
    <source>
        <dbReference type="ARBA" id="ARBA00023049"/>
    </source>
</evidence>
<evidence type="ECO:0000256" key="11">
    <source>
        <dbReference type="ARBA" id="ARBA00044141"/>
    </source>
</evidence>